<evidence type="ECO:0000256" key="1">
    <source>
        <dbReference type="ARBA" id="ARBA00022737"/>
    </source>
</evidence>
<dbReference type="FunFam" id="1.25.40.10:FF:000090">
    <property type="entry name" value="Pentatricopeptide repeat-containing protein, chloroplastic"/>
    <property type="match status" value="1"/>
</dbReference>
<dbReference type="Proteomes" id="UP001291623">
    <property type="component" value="Unassembled WGS sequence"/>
</dbReference>
<dbReference type="PANTHER" id="PTHR47926:SF490">
    <property type="entry name" value="REPEAT-LIKE SUPERFAMILY PROTEIN, PUTATIVE-RELATED"/>
    <property type="match status" value="1"/>
</dbReference>
<keyword evidence="4" id="KW-1185">Reference proteome</keyword>
<feature type="repeat" description="PPR" evidence="2">
    <location>
        <begin position="283"/>
        <end position="317"/>
    </location>
</feature>
<comment type="caution">
    <text evidence="3">The sequence shown here is derived from an EMBL/GenBank/DDBJ whole genome shotgun (WGS) entry which is preliminary data.</text>
</comment>
<sequence length="475" mass="53821">MTTNSYSQLNNISTKILNLLNKPSISPSQITQIQAQLIHHNLHYNTIIAHNFISTCLSLNILNSALTLYTKLIKKPHIFICNTLIQSFSHSKIPLEKQNSITIYSHMHKERICPNNYTYPFVLKALSDLKELKLGQSVHTHIVKSGYYDNDIYVQNSLLNLYASCGEIEVCHQLFDEMPQRDVVSGTVLIMGYSDCGRYGDALVVFEKMRNAGVAPNRVMMVNALSACANFGSFDIGVWIHDYIRRSGWEMDVILGTSLIDMYGKCGRIEHGFWVFQEMKFKNVYTWNVVIRGLALAKSGEEAVRSFFIMEHENVKPDEVTLVAVLCACAYSGMVEKGREIFSWLTNGKYGFPPGAKHYACMVDLLAHSGRLEDALRMIEEMRVEPTKTVWGALLGGCRLHGNQELSEFAAWKLVGLEPRNSAYYIVLANLYGEMGRWNDAEKIRALMKERGLLKHLGSSSVELEDQKDLLELLR</sequence>
<dbReference type="Gene3D" id="1.25.40.10">
    <property type="entry name" value="Tetratricopeptide repeat domain"/>
    <property type="match status" value="3"/>
</dbReference>
<feature type="repeat" description="PPR" evidence="2">
    <location>
        <begin position="182"/>
        <end position="216"/>
    </location>
</feature>
<evidence type="ECO:0000256" key="2">
    <source>
        <dbReference type="PROSITE-ProRule" id="PRU00708"/>
    </source>
</evidence>
<reference evidence="3" key="1">
    <citation type="submission" date="2023-12" db="EMBL/GenBank/DDBJ databases">
        <title>Genome assembly of Anisodus tanguticus.</title>
        <authorList>
            <person name="Wang Y.-J."/>
        </authorList>
    </citation>
    <scope>NUCLEOTIDE SEQUENCE</scope>
    <source>
        <strain evidence="3">KB-2021</strain>
        <tissue evidence="3">Leaf</tissue>
    </source>
</reference>
<gene>
    <name evidence="3" type="ORF">RND71_042179</name>
</gene>
<dbReference type="GO" id="GO:0003723">
    <property type="term" value="F:RNA binding"/>
    <property type="evidence" value="ECO:0007669"/>
    <property type="project" value="InterPro"/>
</dbReference>
<dbReference type="GO" id="GO:0009451">
    <property type="term" value="P:RNA modification"/>
    <property type="evidence" value="ECO:0007669"/>
    <property type="project" value="InterPro"/>
</dbReference>
<dbReference type="EMBL" id="JAVYJV010000024">
    <property type="protein sequence ID" value="KAK4337692.1"/>
    <property type="molecule type" value="Genomic_DNA"/>
</dbReference>
<evidence type="ECO:0008006" key="5">
    <source>
        <dbReference type="Google" id="ProtNLM"/>
    </source>
</evidence>
<dbReference type="InterPro" id="IPR046960">
    <property type="entry name" value="PPR_At4g14850-like_plant"/>
</dbReference>
<proteinExistence type="predicted"/>
<organism evidence="3 4">
    <name type="scientific">Anisodus tanguticus</name>
    <dbReference type="NCBI Taxonomy" id="243964"/>
    <lineage>
        <taxon>Eukaryota</taxon>
        <taxon>Viridiplantae</taxon>
        <taxon>Streptophyta</taxon>
        <taxon>Embryophyta</taxon>
        <taxon>Tracheophyta</taxon>
        <taxon>Spermatophyta</taxon>
        <taxon>Magnoliopsida</taxon>
        <taxon>eudicotyledons</taxon>
        <taxon>Gunneridae</taxon>
        <taxon>Pentapetalae</taxon>
        <taxon>asterids</taxon>
        <taxon>lamiids</taxon>
        <taxon>Solanales</taxon>
        <taxon>Solanaceae</taxon>
        <taxon>Solanoideae</taxon>
        <taxon>Hyoscyameae</taxon>
        <taxon>Anisodus</taxon>
    </lineage>
</organism>
<dbReference type="AlphaFoldDB" id="A0AAE1QT09"/>
<name>A0AAE1QT09_9SOLA</name>
<dbReference type="InterPro" id="IPR046848">
    <property type="entry name" value="E_motif"/>
</dbReference>
<dbReference type="PANTHER" id="PTHR47926">
    <property type="entry name" value="PENTATRICOPEPTIDE REPEAT-CONTAINING PROTEIN"/>
    <property type="match status" value="1"/>
</dbReference>
<dbReference type="InterPro" id="IPR011990">
    <property type="entry name" value="TPR-like_helical_dom_sf"/>
</dbReference>
<keyword evidence="1" id="KW-0677">Repeat</keyword>
<feature type="repeat" description="PPR" evidence="2">
    <location>
        <begin position="421"/>
        <end position="455"/>
    </location>
</feature>
<evidence type="ECO:0000313" key="3">
    <source>
        <dbReference type="EMBL" id="KAK4337692.1"/>
    </source>
</evidence>
<dbReference type="NCBIfam" id="TIGR00756">
    <property type="entry name" value="PPR"/>
    <property type="match status" value="4"/>
</dbReference>
<protein>
    <recommendedName>
        <fullName evidence="5">Pentatricopeptide repeat-containing protein</fullName>
    </recommendedName>
</protein>
<dbReference type="Pfam" id="PF20431">
    <property type="entry name" value="E_motif"/>
    <property type="match status" value="1"/>
</dbReference>
<accession>A0AAE1QT09</accession>
<dbReference type="FunFam" id="1.25.40.10:FF:000427">
    <property type="entry name" value="Pentatricopeptide repeat-containing protein chloroplastic"/>
    <property type="match status" value="1"/>
</dbReference>
<dbReference type="InterPro" id="IPR002885">
    <property type="entry name" value="PPR_rpt"/>
</dbReference>
<dbReference type="PROSITE" id="PS51375">
    <property type="entry name" value="PPR"/>
    <property type="match status" value="3"/>
</dbReference>
<evidence type="ECO:0000313" key="4">
    <source>
        <dbReference type="Proteomes" id="UP001291623"/>
    </source>
</evidence>
<dbReference type="Pfam" id="PF01535">
    <property type="entry name" value="PPR"/>
    <property type="match status" value="5"/>
</dbReference>